<evidence type="ECO:0000256" key="2">
    <source>
        <dbReference type="SAM" id="SignalP"/>
    </source>
</evidence>
<feature type="signal peptide" evidence="2">
    <location>
        <begin position="1"/>
        <end position="36"/>
    </location>
</feature>
<gene>
    <name evidence="3" type="ORF">ACIO7M_08050</name>
</gene>
<keyword evidence="4" id="KW-1185">Reference proteome</keyword>
<dbReference type="PANTHER" id="PTHR31284">
    <property type="entry name" value="ACID PHOSPHATASE-LIKE PROTEIN"/>
    <property type="match status" value="1"/>
</dbReference>
<evidence type="ECO:0000313" key="4">
    <source>
        <dbReference type="Proteomes" id="UP001617351"/>
    </source>
</evidence>
<dbReference type="Proteomes" id="UP001617351">
    <property type="component" value="Unassembled WGS sequence"/>
</dbReference>
<dbReference type="InterPro" id="IPR005519">
    <property type="entry name" value="Acid_phosphat_B-like"/>
</dbReference>
<evidence type="ECO:0000256" key="1">
    <source>
        <dbReference type="ARBA" id="ARBA00022729"/>
    </source>
</evidence>
<dbReference type="PROSITE" id="PS51318">
    <property type="entry name" value="TAT"/>
    <property type="match status" value="1"/>
</dbReference>
<keyword evidence="1 2" id="KW-0732">Signal</keyword>
<name>A0ABW8EFV6_STRT5</name>
<accession>A0ABW8EFV6</accession>
<dbReference type="SUPFAM" id="SSF56784">
    <property type="entry name" value="HAD-like"/>
    <property type="match status" value="1"/>
</dbReference>
<dbReference type="RefSeq" id="WP_402378661.1">
    <property type="nucleotide sequence ID" value="NZ_JBIUYY010000003.1"/>
</dbReference>
<reference evidence="3 4" key="1">
    <citation type="submission" date="2024-10" db="EMBL/GenBank/DDBJ databases">
        <title>The Natural Products Discovery Center: Release of the First 8490 Sequenced Strains for Exploring Actinobacteria Biosynthetic Diversity.</title>
        <authorList>
            <person name="Kalkreuter E."/>
            <person name="Kautsar S.A."/>
            <person name="Yang D."/>
            <person name="Bader C.D."/>
            <person name="Teijaro C.N."/>
            <person name="Fluegel L."/>
            <person name="Davis C.M."/>
            <person name="Simpson J.R."/>
            <person name="Lauterbach L."/>
            <person name="Steele A.D."/>
            <person name="Gui C."/>
            <person name="Meng S."/>
            <person name="Li G."/>
            <person name="Viehrig K."/>
            <person name="Ye F."/>
            <person name="Su P."/>
            <person name="Kiefer A.F."/>
            <person name="Nichols A."/>
            <person name="Cepeda A.J."/>
            <person name="Yan W."/>
            <person name="Fan B."/>
            <person name="Jiang Y."/>
            <person name="Adhikari A."/>
            <person name="Zheng C.-J."/>
            <person name="Schuster L."/>
            <person name="Cowan T.M."/>
            <person name="Smanski M.J."/>
            <person name="Chevrette M.G."/>
            <person name="De Carvalho L.P.S."/>
            <person name="Shen B."/>
        </authorList>
    </citation>
    <scope>NUCLEOTIDE SEQUENCE [LARGE SCALE GENOMIC DNA]</scope>
    <source>
        <strain evidence="3 4">NPDC087220</strain>
    </source>
</reference>
<proteinExistence type="predicted"/>
<dbReference type="Pfam" id="PF03767">
    <property type="entry name" value="Acid_phosphat_B"/>
    <property type="match status" value="1"/>
</dbReference>
<dbReference type="PANTHER" id="PTHR31284:SF10">
    <property type="entry name" value="ACID PHOSPHATASE-LIKE PROTEIN"/>
    <property type="match status" value="1"/>
</dbReference>
<organism evidence="3 4">
    <name type="scientific">Streptomyces toxytricini</name>
    <name type="common">Actinomyces toxytricini</name>
    <dbReference type="NCBI Taxonomy" id="67369"/>
    <lineage>
        <taxon>Bacteria</taxon>
        <taxon>Bacillati</taxon>
        <taxon>Actinomycetota</taxon>
        <taxon>Actinomycetes</taxon>
        <taxon>Kitasatosporales</taxon>
        <taxon>Streptomycetaceae</taxon>
        <taxon>Streptomyces</taxon>
    </lineage>
</organism>
<dbReference type="Gene3D" id="3.40.50.1000">
    <property type="entry name" value="HAD superfamily/HAD-like"/>
    <property type="match status" value="1"/>
</dbReference>
<dbReference type="InterPro" id="IPR023214">
    <property type="entry name" value="HAD_sf"/>
</dbReference>
<feature type="chain" id="PRO_5047464169" evidence="2">
    <location>
        <begin position="37"/>
        <end position="229"/>
    </location>
</feature>
<dbReference type="EMBL" id="JBIUYY010000003">
    <property type="protein sequence ID" value="MFJ2821047.1"/>
    <property type="molecule type" value="Genomic_DNA"/>
</dbReference>
<dbReference type="InterPro" id="IPR006311">
    <property type="entry name" value="TAT_signal"/>
</dbReference>
<dbReference type="InterPro" id="IPR036412">
    <property type="entry name" value="HAD-like_sf"/>
</dbReference>
<protein>
    <submittedName>
        <fullName evidence="3">HAD family acid phosphatase</fullName>
    </submittedName>
</protein>
<comment type="caution">
    <text evidence="3">The sequence shown here is derived from an EMBL/GenBank/DDBJ whole genome shotgun (WGS) entry which is preliminary data.</text>
</comment>
<sequence length="229" mass="24424">MRSTRTRSRIRTLGTAAGTTAATAALLLAPATTASAAPGAAPAPAAAPAAATTWAPGGNAAVLGIDYGTWKRDVAAVMAEARPYVEQRLARSPSGERPAIVLDIDNSSLETDFHWFWTLPTPAIAEVRDLTRYAHEHGAAIFFVTARPGIIGSLTDWNLKQVGYPVSGLYVRDLPDLFEEVSAYKTEQRAEIESRGYTIIANIGNKQSDLVGGHAERTFKLPDYGGKLS</sequence>
<evidence type="ECO:0000313" key="3">
    <source>
        <dbReference type="EMBL" id="MFJ2821047.1"/>
    </source>
</evidence>